<gene>
    <name evidence="11" type="ORF">IMCC3135_09600</name>
</gene>
<dbReference type="KEGG" id="gai:IMCC3135_09600"/>
<keyword evidence="4 9" id="KW-0997">Cell inner membrane</keyword>
<evidence type="ECO:0000256" key="9">
    <source>
        <dbReference type="RuleBase" id="RU369079"/>
    </source>
</evidence>
<feature type="domain" description="Tripartite ATP-independent periplasmic transporters DctQ component" evidence="10">
    <location>
        <begin position="24"/>
        <end position="150"/>
    </location>
</feature>
<evidence type="ECO:0000256" key="7">
    <source>
        <dbReference type="ARBA" id="ARBA00023136"/>
    </source>
</evidence>
<dbReference type="PANTHER" id="PTHR35011">
    <property type="entry name" value="2,3-DIKETO-L-GULONATE TRAP TRANSPORTER SMALL PERMEASE PROTEIN YIAM"/>
    <property type="match status" value="1"/>
</dbReference>
<keyword evidence="7 9" id="KW-0472">Membrane</keyword>
<keyword evidence="3" id="KW-1003">Cell membrane</keyword>
<sequence length="162" mass="18739">MRFVLDWYYRILQFALTTMLVLLLVPVSMQILARFSEFVPRYIWTEEVSRFAFIWIIMLGAVVAIRDKSHLVVDVLPKMRPGIEKCLTVLTLTAMFVAGCFFTYGGYHFSRFGALQHSELAGLPMLAIYIAWPFMGVSWLVFTIEQIHDHVTDNKECRHGTV</sequence>
<dbReference type="InterPro" id="IPR007387">
    <property type="entry name" value="TRAP_DctQ"/>
</dbReference>
<evidence type="ECO:0000256" key="5">
    <source>
        <dbReference type="ARBA" id="ARBA00022692"/>
    </source>
</evidence>
<feature type="transmembrane region" description="Helical" evidence="9">
    <location>
        <begin position="121"/>
        <end position="142"/>
    </location>
</feature>
<dbReference type="EMBL" id="CP018632">
    <property type="protein sequence ID" value="ASJ72017.1"/>
    <property type="molecule type" value="Genomic_DNA"/>
</dbReference>
<dbReference type="GO" id="GO:0022857">
    <property type="term" value="F:transmembrane transporter activity"/>
    <property type="evidence" value="ECO:0007669"/>
    <property type="project" value="UniProtKB-UniRule"/>
</dbReference>
<feature type="transmembrane region" description="Helical" evidence="9">
    <location>
        <begin position="7"/>
        <end position="28"/>
    </location>
</feature>
<keyword evidence="6 9" id="KW-1133">Transmembrane helix</keyword>
<evidence type="ECO:0000313" key="11">
    <source>
        <dbReference type="EMBL" id="ASJ72017.1"/>
    </source>
</evidence>
<dbReference type="GO" id="GO:0015740">
    <property type="term" value="P:C4-dicarboxylate transport"/>
    <property type="evidence" value="ECO:0007669"/>
    <property type="project" value="TreeGrafter"/>
</dbReference>
<evidence type="ECO:0000256" key="6">
    <source>
        <dbReference type="ARBA" id="ARBA00022989"/>
    </source>
</evidence>
<comment type="similarity">
    <text evidence="8 9">Belongs to the TRAP transporter small permease family.</text>
</comment>
<dbReference type="Proteomes" id="UP000250079">
    <property type="component" value="Chromosome"/>
</dbReference>
<dbReference type="RefSeq" id="WP_157735874.1">
    <property type="nucleotide sequence ID" value="NZ_CP018632.1"/>
</dbReference>
<evidence type="ECO:0000256" key="3">
    <source>
        <dbReference type="ARBA" id="ARBA00022475"/>
    </source>
</evidence>
<organism evidence="11 12">
    <name type="scientific">Granulosicoccus antarcticus IMCC3135</name>
    <dbReference type="NCBI Taxonomy" id="1192854"/>
    <lineage>
        <taxon>Bacteria</taxon>
        <taxon>Pseudomonadati</taxon>
        <taxon>Pseudomonadota</taxon>
        <taxon>Gammaproteobacteria</taxon>
        <taxon>Chromatiales</taxon>
        <taxon>Granulosicoccaceae</taxon>
        <taxon>Granulosicoccus</taxon>
    </lineage>
</organism>
<name>A0A2Z2NWD7_9GAMM</name>
<keyword evidence="5 9" id="KW-0812">Transmembrane</keyword>
<protein>
    <recommendedName>
        <fullName evidence="9">TRAP transporter small permease protein</fullName>
    </recommendedName>
</protein>
<comment type="subcellular location">
    <subcellularLocation>
        <location evidence="1 9">Cell inner membrane</location>
        <topology evidence="1 9">Multi-pass membrane protein</topology>
    </subcellularLocation>
</comment>
<feature type="transmembrane region" description="Helical" evidence="9">
    <location>
        <begin position="48"/>
        <end position="65"/>
    </location>
</feature>
<dbReference type="OrthoDB" id="9791324at2"/>
<evidence type="ECO:0000256" key="8">
    <source>
        <dbReference type="ARBA" id="ARBA00038436"/>
    </source>
</evidence>
<dbReference type="GO" id="GO:0005886">
    <property type="term" value="C:plasma membrane"/>
    <property type="evidence" value="ECO:0007669"/>
    <property type="project" value="UniProtKB-SubCell"/>
</dbReference>
<evidence type="ECO:0000313" key="12">
    <source>
        <dbReference type="Proteomes" id="UP000250079"/>
    </source>
</evidence>
<dbReference type="Pfam" id="PF04290">
    <property type="entry name" value="DctQ"/>
    <property type="match status" value="1"/>
</dbReference>
<dbReference type="AlphaFoldDB" id="A0A2Z2NWD7"/>
<feature type="transmembrane region" description="Helical" evidence="9">
    <location>
        <begin position="86"/>
        <end position="109"/>
    </location>
</feature>
<dbReference type="InterPro" id="IPR055348">
    <property type="entry name" value="DctQ"/>
</dbReference>
<accession>A0A2Z2NWD7</accession>
<comment type="subunit">
    <text evidence="9">The complex comprises the extracytoplasmic solute receptor protein and the two transmembrane proteins.</text>
</comment>
<proteinExistence type="inferred from homology"/>
<keyword evidence="2 9" id="KW-0813">Transport</keyword>
<evidence type="ECO:0000256" key="1">
    <source>
        <dbReference type="ARBA" id="ARBA00004429"/>
    </source>
</evidence>
<dbReference type="PANTHER" id="PTHR35011:SF2">
    <property type="entry name" value="2,3-DIKETO-L-GULONATE TRAP TRANSPORTER SMALL PERMEASE PROTEIN YIAM"/>
    <property type="match status" value="1"/>
</dbReference>
<reference evidence="11 12" key="1">
    <citation type="submission" date="2016-12" db="EMBL/GenBank/DDBJ databases">
        <authorList>
            <person name="Song W.-J."/>
            <person name="Kurnit D.M."/>
        </authorList>
    </citation>
    <scope>NUCLEOTIDE SEQUENCE [LARGE SCALE GENOMIC DNA]</scope>
    <source>
        <strain evidence="11 12">IMCC3135</strain>
    </source>
</reference>
<evidence type="ECO:0000259" key="10">
    <source>
        <dbReference type="Pfam" id="PF04290"/>
    </source>
</evidence>
<evidence type="ECO:0000256" key="2">
    <source>
        <dbReference type="ARBA" id="ARBA00022448"/>
    </source>
</evidence>
<evidence type="ECO:0000256" key="4">
    <source>
        <dbReference type="ARBA" id="ARBA00022519"/>
    </source>
</evidence>
<comment type="function">
    <text evidence="9">Part of the tripartite ATP-independent periplasmic (TRAP) transport system.</text>
</comment>
<keyword evidence="12" id="KW-1185">Reference proteome</keyword>